<keyword evidence="5 12" id="KW-1133">Transmembrane helix</keyword>
<comment type="caution">
    <text evidence="13">The sequence shown here is derived from an EMBL/GenBank/DDBJ whole genome shotgun (WGS) entry which is preliminary data.</text>
</comment>
<gene>
    <name evidence="12 13" type="primary">crcB</name>
    <name evidence="12" type="synonym">fluC</name>
    <name evidence="13" type="ORF">VST7929_00060</name>
</gene>
<dbReference type="NCBIfam" id="TIGR00494">
    <property type="entry name" value="crcB"/>
    <property type="match status" value="1"/>
</dbReference>
<evidence type="ECO:0000256" key="1">
    <source>
        <dbReference type="ARBA" id="ARBA00004651"/>
    </source>
</evidence>
<feature type="transmembrane region" description="Helical" evidence="12">
    <location>
        <begin position="41"/>
        <end position="64"/>
    </location>
</feature>
<keyword evidence="4 12" id="KW-0812">Transmembrane</keyword>
<dbReference type="Proteomes" id="UP000838672">
    <property type="component" value="Unassembled WGS sequence"/>
</dbReference>
<dbReference type="InterPro" id="IPR003691">
    <property type="entry name" value="FluC"/>
</dbReference>
<evidence type="ECO:0000256" key="2">
    <source>
        <dbReference type="ARBA" id="ARBA00022475"/>
    </source>
</evidence>
<keyword evidence="12" id="KW-0479">Metal-binding</keyword>
<keyword evidence="12" id="KW-0813">Transport</keyword>
<evidence type="ECO:0000256" key="12">
    <source>
        <dbReference type="HAMAP-Rule" id="MF_00454"/>
    </source>
</evidence>
<keyword evidence="3" id="KW-0997">Cell inner membrane</keyword>
<feature type="binding site" evidence="12">
    <location>
        <position position="78"/>
    </location>
    <ligand>
        <name>Na(+)</name>
        <dbReference type="ChEBI" id="CHEBI:29101"/>
        <note>structural</note>
    </ligand>
</feature>
<dbReference type="PANTHER" id="PTHR28259:SF1">
    <property type="entry name" value="FLUORIDE EXPORT PROTEIN 1-RELATED"/>
    <property type="match status" value="1"/>
</dbReference>
<keyword evidence="2 12" id="KW-1003">Cell membrane</keyword>
<evidence type="ECO:0000256" key="11">
    <source>
        <dbReference type="ARBA" id="ARBA00035585"/>
    </source>
</evidence>
<proteinExistence type="inferred from homology"/>
<dbReference type="Pfam" id="PF02537">
    <property type="entry name" value="CRCB"/>
    <property type="match status" value="1"/>
</dbReference>
<feature type="transmembrane region" description="Helical" evidence="12">
    <location>
        <begin position="71"/>
        <end position="88"/>
    </location>
</feature>
<keyword evidence="9 12" id="KW-0407">Ion channel</keyword>
<dbReference type="PANTHER" id="PTHR28259">
    <property type="entry name" value="FLUORIDE EXPORT PROTEIN 1-RELATED"/>
    <property type="match status" value="1"/>
</dbReference>
<evidence type="ECO:0000256" key="5">
    <source>
        <dbReference type="ARBA" id="ARBA00022989"/>
    </source>
</evidence>
<evidence type="ECO:0000256" key="7">
    <source>
        <dbReference type="ARBA" id="ARBA00023065"/>
    </source>
</evidence>
<comment type="activity regulation">
    <text evidence="12">Na(+) is not transported, but it plays an essential structural role and its presence is essential for fluoride channel function.</text>
</comment>
<keyword evidence="6 12" id="KW-0915">Sodium</keyword>
<evidence type="ECO:0000313" key="13">
    <source>
        <dbReference type="EMBL" id="CAH0532249.1"/>
    </source>
</evidence>
<evidence type="ECO:0000256" key="4">
    <source>
        <dbReference type="ARBA" id="ARBA00022692"/>
    </source>
</evidence>
<evidence type="ECO:0000256" key="3">
    <source>
        <dbReference type="ARBA" id="ARBA00022519"/>
    </source>
</evidence>
<dbReference type="RefSeq" id="WP_237464045.1">
    <property type="nucleotide sequence ID" value="NZ_CAKLDI010000001.1"/>
</dbReference>
<name>A0ABM8ZPK2_9VIBR</name>
<keyword evidence="8 12" id="KW-0472">Membrane</keyword>
<protein>
    <recommendedName>
        <fullName evidence="12">Fluoride-specific ion channel FluC</fullName>
    </recommendedName>
</protein>
<sequence>MNSAITLAFVASGGAIGACFRFLISEWCVLVFGRGFPYGTLTVNVLGSLIMGFLMAAIELGLVAAAPWRHLVGLGLLGALTTFSSFSMENVTLLNQGEFVKMGLHIVLNVTLCIFATWASYTLMRTIHG</sequence>
<dbReference type="EMBL" id="CAKLDI010000001">
    <property type="protein sequence ID" value="CAH0532249.1"/>
    <property type="molecule type" value="Genomic_DNA"/>
</dbReference>
<comment type="catalytic activity">
    <reaction evidence="11">
        <text>fluoride(in) = fluoride(out)</text>
        <dbReference type="Rhea" id="RHEA:76159"/>
        <dbReference type="ChEBI" id="CHEBI:17051"/>
    </reaction>
    <physiologicalReaction direction="left-to-right" evidence="11">
        <dbReference type="Rhea" id="RHEA:76160"/>
    </physiologicalReaction>
</comment>
<accession>A0ABM8ZPK2</accession>
<comment type="subcellular location">
    <subcellularLocation>
        <location evidence="1 12">Cell membrane</location>
        <topology evidence="1 12">Multi-pass membrane protein</topology>
    </subcellularLocation>
</comment>
<keyword evidence="7 12" id="KW-0406">Ion transport</keyword>
<evidence type="ECO:0000256" key="9">
    <source>
        <dbReference type="ARBA" id="ARBA00023303"/>
    </source>
</evidence>
<evidence type="ECO:0000256" key="8">
    <source>
        <dbReference type="ARBA" id="ARBA00023136"/>
    </source>
</evidence>
<evidence type="ECO:0000313" key="14">
    <source>
        <dbReference type="Proteomes" id="UP000838672"/>
    </source>
</evidence>
<reference evidence="13" key="1">
    <citation type="submission" date="2021-11" db="EMBL/GenBank/DDBJ databases">
        <authorList>
            <person name="Rodrigo-Torres L."/>
            <person name="Arahal R. D."/>
            <person name="Lucena T."/>
        </authorList>
    </citation>
    <scope>NUCLEOTIDE SEQUENCE</scope>
    <source>
        <strain evidence="13">CECT 7929</strain>
    </source>
</reference>
<keyword evidence="14" id="KW-1185">Reference proteome</keyword>
<organism evidence="13 14">
    <name type="scientific">Vibrio stylophorae</name>
    <dbReference type="NCBI Taxonomy" id="659351"/>
    <lineage>
        <taxon>Bacteria</taxon>
        <taxon>Pseudomonadati</taxon>
        <taxon>Pseudomonadota</taxon>
        <taxon>Gammaproteobacteria</taxon>
        <taxon>Vibrionales</taxon>
        <taxon>Vibrionaceae</taxon>
        <taxon>Vibrio</taxon>
    </lineage>
</organism>
<feature type="transmembrane region" description="Helical" evidence="12">
    <location>
        <begin position="103"/>
        <end position="124"/>
    </location>
</feature>
<evidence type="ECO:0000256" key="6">
    <source>
        <dbReference type="ARBA" id="ARBA00023053"/>
    </source>
</evidence>
<feature type="binding site" evidence="12">
    <location>
        <position position="81"/>
    </location>
    <ligand>
        <name>Na(+)</name>
        <dbReference type="ChEBI" id="CHEBI:29101"/>
        <note>structural</note>
    </ligand>
</feature>
<comment type="similarity">
    <text evidence="10 12">Belongs to the fluoride channel Fluc/FEX (TC 1.A.43) family.</text>
</comment>
<evidence type="ECO:0000256" key="10">
    <source>
        <dbReference type="ARBA" id="ARBA00035120"/>
    </source>
</evidence>
<comment type="function">
    <text evidence="12">Fluoride-specific ion channel. Important for reducing fluoride concentration in the cell, thus reducing its toxicity.</text>
</comment>
<dbReference type="NCBIfam" id="NF010796">
    <property type="entry name" value="PRK14200.1"/>
    <property type="match status" value="1"/>
</dbReference>
<dbReference type="HAMAP" id="MF_00454">
    <property type="entry name" value="FluC"/>
    <property type="match status" value="1"/>
</dbReference>